<evidence type="ECO:0000256" key="1">
    <source>
        <dbReference type="ARBA" id="ARBA00006464"/>
    </source>
</evidence>
<dbReference type="Pfam" id="PF02397">
    <property type="entry name" value="Bac_transf"/>
    <property type="match status" value="1"/>
</dbReference>
<feature type="transmembrane region" description="Helical" evidence="2">
    <location>
        <begin position="41"/>
        <end position="64"/>
    </location>
</feature>
<keyword evidence="2" id="KW-0472">Membrane</keyword>
<gene>
    <name evidence="4" type="ORF">WMO66_00770</name>
</gene>
<reference evidence="4 5" key="1">
    <citation type="submission" date="2024-03" db="EMBL/GenBank/DDBJ databases">
        <title>Human intestinal bacterial collection.</title>
        <authorList>
            <person name="Pauvert C."/>
            <person name="Hitch T.C.A."/>
            <person name="Clavel T."/>
        </authorList>
    </citation>
    <scope>NUCLEOTIDE SEQUENCE [LARGE SCALE GENOMIC DNA]</scope>
    <source>
        <strain evidence="4 5">CLA-AA-H192</strain>
    </source>
</reference>
<evidence type="ECO:0000313" key="5">
    <source>
        <dbReference type="Proteomes" id="UP001491552"/>
    </source>
</evidence>
<evidence type="ECO:0000259" key="3">
    <source>
        <dbReference type="Pfam" id="PF02397"/>
    </source>
</evidence>
<keyword evidence="5" id="KW-1185">Reference proteome</keyword>
<organism evidence="4 5">
    <name type="scientific">Faecousia intestinalis</name>
    <dbReference type="NCBI Taxonomy" id="3133167"/>
    <lineage>
        <taxon>Bacteria</taxon>
        <taxon>Bacillati</taxon>
        <taxon>Bacillota</taxon>
        <taxon>Clostridia</taxon>
        <taxon>Eubacteriales</taxon>
        <taxon>Oscillospiraceae</taxon>
        <taxon>Faecousia</taxon>
    </lineage>
</organism>
<keyword evidence="2" id="KW-1133">Transmembrane helix</keyword>
<comment type="similarity">
    <text evidence="1">Belongs to the bacterial sugar transferase family.</text>
</comment>
<name>A0ABV1G303_9FIRM</name>
<keyword evidence="2" id="KW-0812">Transmembrane</keyword>
<evidence type="ECO:0000313" key="4">
    <source>
        <dbReference type="EMBL" id="MEQ2509788.1"/>
    </source>
</evidence>
<dbReference type="RefSeq" id="WP_349134498.1">
    <property type="nucleotide sequence ID" value="NZ_JBBMFF010000057.1"/>
</dbReference>
<proteinExistence type="inferred from homology"/>
<dbReference type="InterPro" id="IPR003362">
    <property type="entry name" value="Bact_transf"/>
</dbReference>
<sequence length="221" mass="25127">MAATLSRPVAEAADEPRTIYIALPQVQTRRGYLVFKRCFDFTLALLALIVLAVPMGIIAAIIALDSPGGPIYRQERLGKDGKPFLICKFRSMRTDAEKDGPKWAERSDDRCTRFGALLRKTRLDELPQLWNILKGEMSFVGPRPERKYFYEQFEKYIVGFSNRLVVTPGLTGYAQVNGGYELAPEEKIVYDMEYIARRSIRLDLQCIVKTALLIFTHDGAR</sequence>
<dbReference type="PANTHER" id="PTHR30576:SF0">
    <property type="entry name" value="UNDECAPRENYL-PHOSPHATE N-ACETYLGALACTOSAMINYL 1-PHOSPHATE TRANSFERASE-RELATED"/>
    <property type="match status" value="1"/>
</dbReference>
<keyword evidence="4" id="KW-0808">Transferase</keyword>
<dbReference type="PANTHER" id="PTHR30576">
    <property type="entry name" value="COLANIC BIOSYNTHESIS UDP-GLUCOSE LIPID CARRIER TRANSFERASE"/>
    <property type="match status" value="1"/>
</dbReference>
<dbReference type="Proteomes" id="UP001491552">
    <property type="component" value="Unassembled WGS sequence"/>
</dbReference>
<dbReference type="EMBL" id="JBBMFF010000057">
    <property type="protein sequence ID" value="MEQ2509788.1"/>
    <property type="molecule type" value="Genomic_DNA"/>
</dbReference>
<comment type="caution">
    <text evidence="4">The sequence shown here is derived from an EMBL/GenBank/DDBJ whole genome shotgun (WGS) entry which is preliminary data.</text>
</comment>
<feature type="domain" description="Bacterial sugar transferase" evidence="3">
    <location>
        <begin position="36"/>
        <end position="215"/>
    </location>
</feature>
<dbReference type="GO" id="GO:0016740">
    <property type="term" value="F:transferase activity"/>
    <property type="evidence" value="ECO:0007669"/>
    <property type="project" value="UniProtKB-KW"/>
</dbReference>
<dbReference type="EC" id="2.7.8.-" evidence="4"/>
<accession>A0ABV1G303</accession>
<evidence type="ECO:0000256" key="2">
    <source>
        <dbReference type="SAM" id="Phobius"/>
    </source>
</evidence>
<protein>
    <submittedName>
        <fullName evidence="4">Sugar transferase</fullName>
        <ecNumber evidence="4">2.7.8.-</ecNumber>
    </submittedName>
</protein>